<dbReference type="CDD" id="cd06438">
    <property type="entry name" value="EpsO_like"/>
    <property type="match status" value="1"/>
</dbReference>
<keyword evidence="3" id="KW-1185">Reference proteome</keyword>
<feature type="transmembrane region" description="Helical" evidence="1">
    <location>
        <begin position="335"/>
        <end position="360"/>
    </location>
</feature>
<dbReference type="AlphaFoldDB" id="A0A517R413"/>
<evidence type="ECO:0000313" key="3">
    <source>
        <dbReference type="Proteomes" id="UP000317318"/>
    </source>
</evidence>
<dbReference type="GO" id="GO:0016740">
    <property type="term" value="F:transferase activity"/>
    <property type="evidence" value="ECO:0007669"/>
    <property type="project" value="UniProtKB-KW"/>
</dbReference>
<keyword evidence="1" id="KW-1133">Transmembrane helix</keyword>
<protein>
    <submittedName>
        <fullName evidence="2">N-glycosyltransferase</fullName>
    </submittedName>
</protein>
<dbReference type="RefSeq" id="WP_145364721.1">
    <property type="nucleotide sequence ID" value="NZ_CP036268.1"/>
</dbReference>
<dbReference type="InterPro" id="IPR029044">
    <property type="entry name" value="Nucleotide-diphossugar_trans"/>
</dbReference>
<dbReference type="Gene3D" id="3.90.550.10">
    <property type="entry name" value="Spore Coat Polysaccharide Biosynthesis Protein SpsA, Chain A"/>
    <property type="match status" value="1"/>
</dbReference>
<accession>A0A517R413</accession>
<dbReference type="KEGG" id="svp:Pan189_30270"/>
<name>A0A517R413_9PLAN</name>
<dbReference type="Proteomes" id="UP000317318">
    <property type="component" value="Chromosome"/>
</dbReference>
<dbReference type="InterPro" id="IPR050256">
    <property type="entry name" value="Glycosyltransferase_2"/>
</dbReference>
<dbReference type="PANTHER" id="PTHR48090">
    <property type="entry name" value="UNDECAPRENYL-PHOSPHATE 4-DEOXY-4-FORMAMIDO-L-ARABINOSE TRANSFERASE-RELATED"/>
    <property type="match status" value="1"/>
</dbReference>
<dbReference type="PANTHER" id="PTHR48090:SF6">
    <property type="entry name" value="SLR5056 PROTEIN"/>
    <property type="match status" value="1"/>
</dbReference>
<keyword evidence="2" id="KW-0808">Transferase</keyword>
<proteinExistence type="predicted"/>
<dbReference type="EMBL" id="CP036268">
    <property type="protein sequence ID" value="QDT38632.1"/>
    <property type="molecule type" value="Genomic_DNA"/>
</dbReference>
<sequence length="414" mass="44142">MSIIILNTIAILASLPWVFAAFVFCGESLAALLFGRDLKRGIRERRQRDEAASLPSLAVLIPAHNEEACIERTARHVIDRLAGNGRVVVIADNCEDDTAALAKNAGAEVIERSDAKLRGKGYALEFGFKHLSADPPDVVFVLDADCRVGRFTFIDAPRLADETGRPVQSLNLCRSGETSASGAVSELGIRFKNLIRPLGLNAMGLPCHLMGTGMALPWSAVRKIPSLGGELAEDMKLGVDLALAGLPTLFCPTARVASGLPAGGEAFRSQRTRWEQGHLSTAKLFPALVVAGLLRRSLSLVALGLDLTIPPLSLFVLGGAALFALNLLISVLSGAWLGTAVLAAAGVCFAFTILCGWAAYCRRTVPLKTILGIPWYIVRKLPIYAGYFLGRGQTSWVRTARSGSPSRLSTKASP</sequence>
<organism evidence="2 3">
    <name type="scientific">Stratiformator vulcanicus</name>
    <dbReference type="NCBI Taxonomy" id="2527980"/>
    <lineage>
        <taxon>Bacteria</taxon>
        <taxon>Pseudomonadati</taxon>
        <taxon>Planctomycetota</taxon>
        <taxon>Planctomycetia</taxon>
        <taxon>Planctomycetales</taxon>
        <taxon>Planctomycetaceae</taxon>
        <taxon>Stratiformator</taxon>
    </lineage>
</organism>
<evidence type="ECO:0000313" key="2">
    <source>
        <dbReference type="EMBL" id="QDT38632.1"/>
    </source>
</evidence>
<reference evidence="2 3" key="1">
    <citation type="submission" date="2019-02" db="EMBL/GenBank/DDBJ databases">
        <title>Deep-cultivation of Planctomycetes and their phenomic and genomic characterization uncovers novel biology.</title>
        <authorList>
            <person name="Wiegand S."/>
            <person name="Jogler M."/>
            <person name="Boedeker C."/>
            <person name="Pinto D."/>
            <person name="Vollmers J."/>
            <person name="Rivas-Marin E."/>
            <person name="Kohn T."/>
            <person name="Peeters S.H."/>
            <person name="Heuer A."/>
            <person name="Rast P."/>
            <person name="Oberbeckmann S."/>
            <person name="Bunk B."/>
            <person name="Jeske O."/>
            <person name="Meyerdierks A."/>
            <person name="Storesund J.E."/>
            <person name="Kallscheuer N."/>
            <person name="Luecker S."/>
            <person name="Lage O.M."/>
            <person name="Pohl T."/>
            <person name="Merkel B.J."/>
            <person name="Hornburger P."/>
            <person name="Mueller R.-W."/>
            <person name="Bruemmer F."/>
            <person name="Labrenz M."/>
            <person name="Spormann A.M."/>
            <person name="Op den Camp H."/>
            <person name="Overmann J."/>
            <person name="Amann R."/>
            <person name="Jetten M.S.M."/>
            <person name="Mascher T."/>
            <person name="Medema M.H."/>
            <person name="Devos D.P."/>
            <person name="Kaster A.-K."/>
            <person name="Ovreas L."/>
            <person name="Rohde M."/>
            <person name="Galperin M.Y."/>
            <person name="Jogler C."/>
        </authorList>
    </citation>
    <scope>NUCLEOTIDE SEQUENCE [LARGE SCALE GENOMIC DNA]</scope>
    <source>
        <strain evidence="2 3">Pan189</strain>
    </source>
</reference>
<dbReference type="SUPFAM" id="SSF53448">
    <property type="entry name" value="Nucleotide-diphospho-sugar transferases"/>
    <property type="match status" value="1"/>
</dbReference>
<keyword evidence="1" id="KW-0472">Membrane</keyword>
<keyword evidence="1" id="KW-0812">Transmembrane</keyword>
<feature type="transmembrane region" description="Helical" evidence="1">
    <location>
        <begin position="312"/>
        <end position="329"/>
    </location>
</feature>
<dbReference type="OrthoDB" id="9797391at2"/>
<gene>
    <name evidence="2" type="ORF">Pan189_30270</name>
</gene>
<dbReference type="Pfam" id="PF13641">
    <property type="entry name" value="Glyco_tranf_2_3"/>
    <property type="match status" value="1"/>
</dbReference>
<evidence type="ECO:0000256" key="1">
    <source>
        <dbReference type="SAM" id="Phobius"/>
    </source>
</evidence>